<reference evidence="2 3" key="1">
    <citation type="submission" date="2022-01" db="EMBL/GenBank/DDBJ databases">
        <authorList>
            <person name="Xiong W."/>
            <person name="Schranz E."/>
        </authorList>
    </citation>
    <scope>NUCLEOTIDE SEQUENCE [LARGE SCALE GENOMIC DNA]</scope>
</reference>
<comment type="caution">
    <text evidence="2">The sequence shown here is derived from an EMBL/GenBank/DDBJ whole genome shotgun (WGS) entry which is preliminary data.</text>
</comment>
<protein>
    <submittedName>
        <fullName evidence="2">Uncharacterized protein</fullName>
    </submittedName>
</protein>
<sequence>MRKLFPREALLPPPPPEHDVASVKLAKLLGFQDSIPQSRGKGISIGSGHIGDEDSQQTIFELIQEIVLLKQISDLQASLGGLTSLYFDLKDKLIGKFGDEFKTSGSDDGRASDSSERFVVSPIPDANIE</sequence>
<dbReference type="EMBL" id="CAKMRJ010005523">
    <property type="protein sequence ID" value="CAH1444120.1"/>
    <property type="molecule type" value="Genomic_DNA"/>
</dbReference>
<proteinExistence type="predicted"/>
<dbReference type="AlphaFoldDB" id="A0AAU9P376"/>
<organism evidence="2 3">
    <name type="scientific">Lactuca virosa</name>
    <dbReference type="NCBI Taxonomy" id="75947"/>
    <lineage>
        <taxon>Eukaryota</taxon>
        <taxon>Viridiplantae</taxon>
        <taxon>Streptophyta</taxon>
        <taxon>Embryophyta</taxon>
        <taxon>Tracheophyta</taxon>
        <taxon>Spermatophyta</taxon>
        <taxon>Magnoliopsida</taxon>
        <taxon>eudicotyledons</taxon>
        <taxon>Gunneridae</taxon>
        <taxon>Pentapetalae</taxon>
        <taxon>asterids</taxon>
        <taxon>campanulids</taxon>
        <taxon>Asterales</taxon>
        <taxon>Asteraceae</taxon>
        <taxon>Cichorioideae</taxon>
        <taxon>Cichorieae</taxon>
        <taxon>Lactucinae</taxon>
        <taxon>Lactuca</taxon>
    </lineage>
</organism>
<feature type="region of interest" description="Disordered" evidence="1">
    <location>
        <begin position="101"/>
        <end position="129"/>
    </location>
</feature>
<evidence type="ECO:0000313" key="2">
    <source>
        <dbReference type="EMBL" id="CAH1444120.1"/>
    </source>
</evidence>
<evidence type="ECO:0000256" key="1">
    <source>
        <dbReference type="SAM" id="MobiDB-lite"/>
    </source>
</evidence>
<dbReference type="Proteomes" id="UP001157418">
    <property type="component" value="Unassembled WGS sequence"/>
</dbReference>
<keyword evidence="3" id="KW-1185">Reference proteome</keyword>
<name>A0AAU9P376_9ASTR</name>
<accession>A0AAU9P376</accession>
<evidence type="ECO:0000313" key="3">
    <source>
        <dbReference type="Proteomes" id="UP001157418"/>
    </source>
</evidence>
<feature type="compositionally biased region" description="Basic and acidic residues" evidence="1">
    <location>
        <begin position="101"/>
        <end position="116"/>
    </location>
</feature>
<gene>
    <name evidence="2" type="ORF">LVIROSA_LOCUS29983</name>
</gene>